<feature type="compositionally biased region" description="Polar residues" evidence="1">
    <location>
        <begin position="358"/>
        <end position="381"/>
    </location>
</feature>
<feature type="region of interest" description="Disordered" evidence="1">
    <location>
        <begin position="763"/>
        <end position="903"/>
    </location>
</feature>
<evidence type="ECO:0000313" key="2">
    <source>
        <dbReference type="EMBL" id="GEU54614.1"/>
    </source>
</evidence>
<reference evidence="2" key="1">
    <citation type="journal article" date="2019" name="Sci. Rep.">
        <title>Draft genome of Tanacetum cinerariifolium, the natural source of mosquito coil.</title>
        <authorList>
            <person name="Yamashiro T."/>
            <person name="Shiraishi A."/>
            <person name="Satake H."/>
            <person name="Nakayama K."/>
        </authorList>
    </citation>
    <scope>NUCLEOTIDE SEQUENCE</scope>
</reference>
<dbReference type="AlphaFoldDB" id="A0A6L2L376"/>
<feature type="compositionally biased region" description="Acidic residues" evidence="1">
    <location>
        <begin position="831"/>
        <end position="889"/>
    </location>
</feature>
<evidence type="ECO:0000256" key="1">
    <source>
        <dbReference type="SAM" id="MobiDB-lite"/>
    </source>
</evidence>
<protein>
    <submittedName>
        <fullName evidence="2">Uncharacterized protein</fullName>
    </submittedName>
</protein>
<feature type="region of interest" description="Disordered" evidence="1">
    <location>
        <begin position="339"/>
        <end position="423"/>
    </location>
</feature>
<feature type="compositionally biased region" description="Basic and acidic residues" evidence="1">
    <location>
        <begin position="339"/>
        <end position="349"/>
    </location>
</feature>
<feature type="compositionally biased region" description="Basic and acidic residues" evidence="1">
    <location>
        <begin position="390"/>
        <end position="401"/>
    </location>
</feature>
<feature type="compositionally biased region" description="Basic and acidic residues" evidence="1">
    <location>
        <begin position="819"/>
        <end position="830"/>
    </location>
</feature>
<accession>A0A6L2L376</accession>
<dbReference type="EMBL" id="BKCJ010003360">
    <property type="protein sequence ID" value="GEU54614.1"/>
    <property type="molecule type" value="Genomic_DNA"/>
</dbReference>
<comment type="caution">
    <text evidence="2">The sequence shown here is derived from an EMBL/GenBank/DDBJ whole genome shotgun (WGS) entry which is preliminary data.</text>
</comment>
<feature type="compositionally biased region" description="Polar residues" evidence="1">
    <location>
        <begin position="437"/>
        <end position="448"/>
    </location>
</feature>
<feature type="region of interest" description="Disordered" evidence="1">
    <location>
        <begin position="435"/>
        <end position="454"/>
    </location>
</feature>
<gene>
    <name evidence="2" type="ORF">Tci_026592</name>
</gene>
<feature type="compositionally biased region" description="Basic and acidic residues" evidence="1">
    <location>
        <begin position="890"/>
        <end position="903"/>
    </location>
</feature>
<sequence>MTRKKVVGTKDGKTSQVQRCLFRNIFTSAPVCDDCLQQECYRSLSTNAVLASRVECQGTSQNFVCRNQSSSEKRYRHDIRRRAVIEYAHKETACSYFPAASPFFFFASCGSCESSDLFAGIDFVSVVGGSLEEVHVPEKNKSIMEDCRLPRETKRFCGEKMVDFLSETQSKDTERMLQLQSLGREAELRAHEKELFIEKLKDVVFDVNLPTITLTSAGIFDVRAFATIINKCLSGKETGMDKIENKDAKKTNKMSYPRFTKIIIDYFMSKDQFISRRNKMSWHTSRDDTMFTSMRCISKHEKTQVYGAILLKDLTNQTMLESKAYKTYYAFASGEKTPKPNKKDFHISHESGSCDVVGTQSNVPDEQQQKTFGTDEGTSTKLRVPNVPKYESESNKESWRDSDEEDDDEDEYEDDVNDSDDIRNEDTKMINAYQGAPEQQNASQQSGFEQEEEDAHVTLTPILDTQKTGGPTQSSSVYSDITRKLLNLDNPSPADNEIASLMDTTTHHEISIPKITSKTTTSLLALPDFASAFKFNESVSNLEKDLSKMKQVDKYAKALSSIPAIVDRYIDNKLGEAINKAIQAPNFGCREEAQAEKRKYIELVDSTVRTIIKKEVNTQLPQILPQGILDVATLVIEKNITEFLEAVVLTRAFSTIINKCLSGKETGMDKIENKDAKKTNKMSYPRFTKIIIDYFMSKDQFISRRNKMSWHTSRDDTMFTSMRCISKHEKTQVYGAILLKDLTNQTMLESKAYKTYYAFASGEKTPKPKSKKDFHISHESGSCDVVGTQSNVPDEQQQKTFGTDEGTSTKLRVPNVPKYESESNKESWRDSDEEDDDEDEYEDDVNDSDDISNEGGDDNDGNNDNDGDDDANDDDKQESDDKNDDDEETDGYRTESDKIKIRNEDTKMINAYQGAPEQQNASQQSGFEQEEEDAHVTLTPILDTQKTGGPTQSSSVYSDITRKLLNLNNPSPADNEIASLMDTTTHHEIAIPKITSSFTTPTPPPPLFFNPLSQQATPTPKLTASETTTSLLALPDFASAFKFNESVSNLEKDLSKMKQVDKYAKALSSIPAIVDRYIDNKLGEAINKAIQAPNFGCREEAQAEKRKYIELVDSTVRTIIKKEVNTQLPQILPQGILDVATLVIEKNITEFLEAVVLTRSSSQQHSSYEAATTLSEFELTKILIDKMEKNKSFNIADYKRELYDALVKSYNTNKDIFKSYGKVFSLTRSQDNKDKD</sequence>
<organism evidence="2">
    <name type="scientific">Tanacetum cinerariifolium</name>
    <name type="common">Dalmatian daisy</name>
    <name type="synonym">Chrysanthemum cinerariifolium</name>
    <dbReference type="NCBI Taxonomy" id="118510"/>
    <lineage>
        <taxon>Eukaryota</taxon>
        <taxon>Viridiplantae</taxon>
        <taxon>Streptophyta</taxon>
        <taxon>Embryophyta</taxon>
        <taxon>Tracheophyta</taxon>
        <taxon>Spermatophyta</taxon>
        <taxon>Magnoliopsida</taxon>
        <taxon>eudicotyledons</taxon>
        <taxon>Gunneridae</taxon>
        <taxon>Pentapetalae</taxon>
        <taxon>asterids</taxon>
        <taxon>campanulids</taxon>
        <taxon>Asterales</taxon>
        <taxon>Asteraceae</taxon>
        <taxon>Asteroideae</taxon>
        <taxon>Anthemideae</taxon>
        <taxon>Anthemidinae</taxon>
        <taxon>Tanacetum</taxon>
    </lineage>
</organism>
<feature type="compositionally biased region" description="Polar residues" evidence="1">
    <location>
        <begin position="787"/>
        <end position="810"/>
    </location>
</feature>
<name>A0A6L2L376_TANCI</name>
<feature type="compositionally biased region" description="Acidic residues" evidence="1">
    <location>
        <begin position="402"/>
        <end position="419"/>
    </location>
</feature>
<proteinExistence type="predicted"/>